<gene>
    <name evidence="1" type="ORF">Adt_39624</name>
</gene>
<reference evidence="2" key="1">
    <citation type="submission" date="2024-07" db="EMBL/GenBank/DDBJ databases">
        <title>Two chromosome-level genome assemblies of Korean endemic species Abeliophyllum distichum and Forsythia ovata (Oleaceae).</title>
        <authorList>
            <person name="Jang H."/>
        </authorList>
    </citation>
    <scope>NUCLEOTIDE SEQUENCE [LARGE SCALE GENOMIC DNA]</scope>
</reference>
<name>A0ABD1Q7A2_9LAMI</name>
<protein>
    <submittedName>
        <fullName evidence="1">Uncharacterized protein</fullName>
    </submittedName>
</protein>
<proteinExistence type="predicted"/>
<evidence type="ECO:0000313" key="2">
    <source>
        <dbReference type="Proteomes" id="UP001604336"/>
    </source>
</evidence>
<dbReference type="Proteomes" id="UP001604336">
    <property type="component" value="Unassembled WGS sequence"/>
</dbReference>
<organism evidence="1 2">
    <name type="scientific">Abeliophyllum distichum</name>
    <dbReference type="NCBI Taxonomy" id="126358"/>
    <lineage>
        <taxon>Eukaryota</taxon>
        <taxon>Viridiplantae</taxon>
        <taxon>Streptophyta</taxon>
        <taxon>Embryophyta</taxon>
        <taxon>Tracheophyta</taxon>
        <taxon>Spermatophyta</taxon>
        <taxon>Magnoliopsida</taxon>
        <taxon>eudicotyledons</taxon>
        <taxon>Gunneridae</taxon>
        <taxon>Pentapetalae</taxon>
        <taxon>asterids</taxon>
        <taxon>lamiids</taxon>
        <taxon>Lamiales</taxon>
        <taxon>Oleaceae</taxon>
        <taxon>Forsythieae</taxon>
        <taxon>Abeliophyllum</taxon>
    </lineage>
</organism>
<sequence length="151" mass="17674">MHRLMSCDSYMYFSTRVHFHVSHSNSWWKTHLFFVKPTIGSFPFDAIWKHPQIRLFNSPVEVTLHLQNQLNQLINLDSSDLELNKVLTDRDLLTVGIGMEYDLNDVLNTLLLASDDEGLVENHVQSMKRRPLKRQSICIGQRDFDTTEENK</sequence>
<evidence type="ECO:0000313" key="1">
    <source>
        <dbReference type="EMBL" id="KAL2471488.1"/>
    </source>
</evidence>
<comment type="caution">
    <text evidence="1">The sequence shown here is derived from an EMBL/GenBank/DDBJ whole genome shotgun (WGS) entry which is preliminary data.</text>
</comment>
<dbReference type="AlphaFoldDB" id="A0ABD1Q7A2"/>
<keyword evidence="2" id="KW-1185">Reference proteome</keyword>
<dbReference type="EMBL" id="JBFOLK010000012">
    <property type="protein sequence ID" value="KAL2471488.1"/>
    <property type="molecule type" value="Genomic_DNA"/>
</dbReference>
<accession>A0ABD1Q7A2</accession>